<gene>
    <name evidence="5" type="primary">rlmB</name>
    <name evidence="5" type="ORF">ICMP_173</name>
</gene>
<keyword evidence="2 5" id="KW-0489">Methyltransferase</keyword>
<sequence>MQINHNTNQMCEVIFGIHPIQALLEKDHKRLQKIFISKGNTNRFNLLIDKLKKYDNVSINFTTRQWLDKKVGRVVHQGIIAFIKSNPLPREEDLPQMLLKITKPFLLILDNITDPHNLGACLRSANIAGVHIVIIPKNRCAPLNATAKKVACGAAESTPLIQVTNLVRTMQLLKKHNIWILGADISVNNILYKSKINGAVALVVGNESKGMRRLTIDQCDELISIPNFGNINSLNVSAATAVCLFEIVRQNNFE</sequence>
<dbReference type="InterPro" id="IPR013123">
    <property type="entry name" value="SpoU_subst-bd"/>
</dbReference>
<evidence type="ECO:0000313" key="5">
    <source>
        <dbReference type="EMBL" id="BAH83034.1"/>
    </source>
</evidence>
<dbReference type="SMART" id="SM00967">
    <property type="entry name" value="SpoU_sub_bind"/>
    <property type="match status" value="1"/>
</dbReference>
<keyword evidence="3 5" id="KW-0808">Transferase</keyword>
<dbReference type="STRING" id="476281.ICMP_173"/>
<dbReference type="GO" id="GO:0003723">
    <property type="term" value="F:RNA binding"/>
    <property type="evidence" value="ECO:0007669"/>
    <property type="project" value="InterPro"/>
</dbReference>
<dbReference type="GO" id="GO:0005829">
    <property type="term" value="C:cytosol"/>
    <property type="evidence" value="ECO:0007669"/>
    <property type="project" value="TreeGrafter"/>
</dbReference>
<dbReference type="KEGG" id="icp:ICMP_173"/>
<evidence type="ECO:0000256" key="1">
    <source>
        <dbReference type="ARBA" id="ARBA00007228"/>
    </source>
</evidence>
<evidence type="ECO:0000256" key="3">
    <source>
        <dbReference type="ARBA" id="ARBA00022679"/>
    </source>
</evidence>
<dbReference type="Gene3D" id="3.30.1330.30">
    <property type="match status" value="1"/>
</dbReference>
<dbReference type="InterPro" id="IPR029028">
    <property type="entry name" value="Alpha/beta_knot_MTases"/>
</dbReference>
<dbReference type="FunFam" id="3.40.1280.10:FF:000008">
    <property type="entry name" value="Group 3 RNA methyltransferase TrmH"/>
    <property type="match status" value="1"/>
</dbReference>
<dbReference type="SUPFAM" id="SSF75217">
    <property type="entry name" value="alpha/beta knot"/>
    <property type="match status" value="1"/>
</dbReference>
<evidence type="ECO:0000259" key="4">
    <source>
        <dbReference type="SMART" id="SM00967"/>
    </source>
</evidence>
<dbReference type="Pfam" id="PF08032">
    <property type="entry name" value="SpoU_sub_bind"/>
    <property type="match status" value="1"/>
</dbReference>
<dbReference type="AlphaFoldDB" id="C5WCH8"/>
<dbReference type="CDD" id="cd18103">
    <property type="entry name" value="SpoU-like_RlmB"/>
    <property type="match status" value="1"/>
</dbReference>
<evidence type="ECO:0000256" key="2">
    <source>
        <dbReference type="ARBA" id="ARBA00022603"/>
    </source>
</evidence>
<dbReference type="HOGENOM" id="CLU_021322_0_1_6"/>
<dbReference type="Gene3D" id="3.40.1280.10">
    <property type="match status" value="1"/>
</dbReference>
<evidence type="ECO:0000313" key="6">
    <source>
        <dbReference type="Proteomes" id="UP000061704"/>
    </source>
</evidence>
<dbReference type="InterPro" id="IPR029026">
    <property type="entry name" value="tRNA_m1G_MTases_N"/>
</dbReference>
<dbReference type="InterPro" id="IPR029064">
    <property type="entry name" value="Ribosomal_eL30-like_sf"/>
</dbReference>
<dbReference type="Proteomes" id="UP000061704">
    <property type="component" value="Chromosome"/>
</dbReference>
<proteinExistence type="inferred from homology"/>
<comment type="similarity">
    <text evidence="1">Belongs to the class IV-like SAM-binding methyltransferase superfamily. RNA methyltransferase TrmH family.</text>
</comment>
<dbReference type="PANTHER" id="PTHR46429">
    <property type="entry name" value="23S RRNA (GUANOSINE-2'-O-)-METHYLTRANSFERASE RLMB"/>
    <property type="match status" value="1"/>
</dbReference>
<dbReference type="SUPFAM" id="SSF55315">
    <property type="entry name" value="L30e-like"/>
    <property type="match status" value="1"/>
</dbReference>
<protein>
    <submittedName>
        <fullName evidence="5">23S rRNA (Gm2251)-methyltransferase</fullName>
    </submittedName>
</protein>
<dbReference type="InterPro" id="IPR004441">
    <property type="entry name" value="rRNA_MeTrfase_TrmH"/>
</dbReference>
<feature type="domain" description="RNA 2-O ribose methyltransferase substrate binding" evidence="4">
    <location>
        <begin position="13"/>
        <end position="89"/>
    </location>
</feature>
<dbReference type="EMBL" id="AP010872">
    <property type="protein sequence ID" value="BAH83034.1"/>
    <property type="molecule type" value="Genomic_DNA"/>
</dbReference>
<reference evidence="5 6" key="1">
    <citation type="journal article" date="2011" name="Genome Biol. Evol.">
        <title>Reductive evolution of bacterial genome in insect gut environment.</title>
        <authorList>
            <person name="Nikoh N."/>
            <person name="Hosokawa T."/>
            <person name="Ohshima K."/>
            <person name="Hattori M."/>
            <person name="Fukatsu T."/>
        </authorList>
    </citation>
    <scope>NUCLEOTIDE SEQUENCE [LARGE SCALE GENOMIC DNA]</scope>
    <source>
        <strain evidence="5 6">Mpkobe</strain>
    </source>
</reference>
<dbReference type="InterPro" id="IPR001537">
    <property type="entry name" value="SpoU_MeTrfase"/>
</dbReference>
<name>C5WCH8_9ENTR</name>
<keyword evidence="6" id="KW-1185">Reference proteome</keyword>
<dbReference type="GO" id="GO:0070039">
    <property type="term" value="F:rRNA (guanosine-2'-O-)-methyltransferase activity"/>
    <property type="evidence" value="ECO:0007669"/>
    <property type="project" value="TreeGrafter"/>
</dbReference>
<organism evidence="5 6">
    <name type="scientific">Candidatus Ishikawaella capsulata Mpkobe</name>
    <dbReference type="NCBI Taxonomy" id="476281"/>
    <lineage>
        <taxon>Bacteria</taxon>
        <taxon>Pseudomonadati</taxon>
        <taxon>Pseudomonadota</taxon>
        <taxon>Gammaproteobacteria</taxon>
        <taxon>Enterobacterales</taxon>
        <taxon>Enterobacteriaceae</taxon>
        <taxon>Candidatus Ishikawella</taxon>
    </lineage>
</organism>
<dbReference type="PANTHER" id="PTHR46429:SF1">
    <property type="entry name" value="23S RRNA (GUANOSINE-2'-O-)-METHYLTRANSFERASE RLMB"/>
    <property type="match status" value="1"/>
</dbReference>
<accession>C5WCH8</accession>
<dbReference type="NCBIfam" id="TIGR00186">
    <property type="entry name" value="rRNA_methyl_3"/>
    <property type="match status" value="1"/>
</dbReference>
<dbReference type="Pfam" id="PF00588">
    <property type="entry name" value="SpoU_methylase"/>
    <property type="match status" value="1"/>
</dbReference>